<dbReference type="AlphaFoldDB" id="U4LD28"/>
<accession>U4LD28</accession>
<gene>
    <name evidence="4" type="ORF">PCON_07947</name>
</gene>
<dbReference type="OrthoDB" id="272271at2759"/>
<protein>
    <recommendedName>
        <fullName evidence="3">TauD/TfdA-like domain-containing protein</fullName>
    </recommendedName>
</protein>
<dbReference type="Pfam" id="PF02668">
    <property type="entry name" value="TauD"/>
    <property type="match status" value="1"/>
</dbReference>
<dbReference type="InterPro" id="IPR050411">
    <property type="entry name" value="AlphaKG_dependent_hydroxylases"/>
</dbReference>
<keyword evidence="5" id="KW-1185">Reference proteome</keyword>
<dbReference type="InterPro" id="IPR003819">
    <property type="entry name" value="TauD/TfdA-like"/>
</dbReference>
<keyword evidence="1" id="KW-0560">Oxidoreductase</keyword>
<dbReference type="InterPro" id="IPR042098">
    <property type="entry name" value="TauD-like_sf"/>
</dbReference>
<proteinExistence type="predicted"/>
<evidence type="ECO:0000313" key="5">
    <source>
        <dbReference type="Proteomes" id="UP000018144"/>
    </source>
</evidence>
<feature type="compositionally biased region" description="Basic residues" evidence="2">
    <location>
        <begin position="76"/>
        <end position="100"/>
    </location>
</feature>
<name>U4LD28_PYROM</name>
<feature type="domain" description="TauD/TfdA-like" evidence="3">
    <location>
        <begin position="204"/>
        <end position="460"/>
    </location>
</feature>
<reference evidence="4 5" key="1">
    <citation type="journal article" date="2013" name="PLoS Genet.">
        <title>The genome and development-dependent transcriptomes of Pyronema confluens: a window into fungal evolution.</title>
        <authorList>
            <person name="Traeger S."/>
            <person name="Altegoer F."/>
            <person name="Freitag M."/>
            <person name="Gabaldon T."/>
            <person name="Kempken F."/>
            <person name="Kumar A."/>
            <person name="Marcet-Houben M."/>
            <person name="Poggeler S."/>
            <person name="Stajich J.E."/>
            <person name="Nowrousian M."/>
        </authorList>
    </citation>
    <scope>NUCLEOTIDE SEQUENCE [LARGE SCALE GENOMIC DNA]</scope>
    <source>
        <strain evidence="5">CBS 100304</strain>
        <tissue evidence="4">Vegetative mycelium</tissue>
    </source>
</reference>
<dbReference type="PANTHER" id="PTHR10696:SF54">
    <property type="entry name" value="FAMILY OXIDOREDUCTASE, PUTATIVE (AFU_ORTHOLOGUE AFUA_4G13850)-RELATED"/>
    <property type="match status" value="1"/>
</dbReference>
<dbReference type="PANTHER" id="PTHR10696">
    <property type="entry name" value="GAMMA-BUTYROBETAINE HYDROXYLASE-RELATED"/>
    <property type="match status" value="1"/>
</dbReference>
<evidence type="ECO:0000256" key="1">
    <source>
        <dbReference type="ARBA" id="ARBA00023002"/>
    </source>
</evidence>
<dbReference type="STRING" id="1076935.U4LD28"/>
<dbReference type="OMA" id="RAPAFTY"/>
<dbReference type="SUPFAM" id="SSF51197">
    <property type="entry name" value="Clavaminate synthase-like"/>
    <property type="match status" value="1"/>
</dbReference>
<sequence length="514" mass="56362">MAPSLASANNGPITQIALCRTPTAYHTDSDTPLTHGFGHGGIGGVGGGVGVGGGSGGGSVGSGSGSGNAQTTTGAAHHHPQHSQHLNQHHNHHLHYPPHHTSRDSSHYTDDAIEAGFPDPAKTWNPDARVYYSRRLKKKNSKATVVSQDVPLPNGFPAQIPPATTPLVWSGQDLTEGEYLRHLSSDDITEIEGALAHFKGLNLPLASVGRRTFPLPSLGPRIIALSGKLYGDNNGRGFFILRGLEPRKYNAEDNVIIYAGVSSYVAERRGKQDEKNNCLHLTAAVAPDNLRQAPYSNVPQPFHTDTGDVLALYSLQTASSGGRSILASSWKVYNELASQHPAHISTLSQPNWAFDSFGRAPAFTYRPLLHLLPESKRVLLSFSRRPLTGSPVSPRTPTIPPLTSTQSDALDTVHFTALAHAVYIRQQRGDLQYWNNFALLHAREGFEDSPEEKRHLLRLWLRDDSRAEKWGEIPEVLRPTWNEAYENYGEEVWPVQPQRDRTFVIEQRRSSGFA</sequence>
<feature type="compositionally biased region" description="Gly residues" evidence="2">
    <location>
        <begin position="48"/>
        <end position="66"/>
    </location>
</feature>
<evidence type="ECO:0000313" key="4">
    <source>
        <dbReference type="EMBL" id="CCX30019.1"/>
    </source>
</evidence>
<evidence type="ECO:0000256" key="2">
    <source>
        <dbReference type="SAM" id="MobiDB-lite"/>
    </source>
</evidence>
<dbReference type="eggNOG" id="ENOG502R4JR">
    <property type="taxonomic scope" value="Eukaryota"/>
</dbReference>
<feature type="compositionally biased region" description="Basic and acidic residues" evidence="2">
    <location>
        <begin position="101"/>
        <end position="110"/>
    </location>
</feature>
<feature type="region of interest" description="Disordered" evidence="2">
    <location>
        <begin position="48"/>
        <end position="120"/>
    </location>
</feature>
<evidence type="ECO:0000259" key="3">
    <source>
        <dbReference type="Pfam" id="PF02668"/>
    </source>
</evidence>
<dbReference type="Proteomes" id="UP000018144">
    <property type="component" value="Unassembled WGS sequence"/>
</dbReference>
<dbReference type="GO" id="GO:0016491">
    <property type="term" value="F:oxidoreductase activity"/>
    <property type="evidence" value="ECO:0007669"/>
    <property type="project" value="UniProtKB-KW"/>
</dbReference>
<dbReference type="Gene3D" id="3.60.130.10">
    <property type="entry name" value="Clavaminate synthase-like"/>
    <property type="match status" value="1"/>
</dbReference>
<dbReference type="EMBL" id="HF935409">
    <property type="protein sequence ID" value="CCX30019.1"/>
    <property type="molecule type" value="Genomic_DNA"/>
</dbReference>
<organism evidence="4 5">
    <name type="scientific">Pyronema omphalodes (strain CBS 100304)</name>
    <name type="common">Pyronema confluens</name>
    <dbReference type="NCBI Taxonomy" id="1076935"/>
    <lineage>
        <taxon>Eukaryota</taxon>
        <taxon>Fungi</taxon>
        <taxon>Dikarya</taxon>
        <taxon>Ascomycota</taxon>
        <taxon>Pezizomycotina</taxon>
        <taxon>Pezizomycetes</taxon>
        <taxon>Pezizales</taxon>
        <taxon>Pyronemataceae</taxon>
        <taxon>Pyronema</taxon>
    </lineage>
</organism>